<accession>A0A1Y0EJE1</accession>
<evidence type="ECO:0000313" key="2">
    <source>
        <dbReference type="EMBL" id="ARU03392.1"/>
    </source>
</evidence>
<reference evidence="2 3" key="1">
    <citation type="submission" date="2017-05" db="EMBL/GenBank/DDBJ databases">
        <authorList>
            <person name="Song R."/>
            <person name="Chenine A.L."/>
            <person name="Ruprecht R.M."/>
        </authorList>
    </citation>
    <scope>NUCLEOTIDE SEQUENCE [LARGE SCALE GENOMIC DNA]</scope>
    <source>
        <strain evidence="2 3">DSM 26136</strain>
    </source>
</reference>
<dbReference type="Gene3D" id="3.40.50.300">
    <property type="entry name" value="P-loop containing nucleotide triphosphate hydrolases"/>
    <property type="match status" value="1"/>
</dbReference>
<dbReference type="PIRSF" id="PIRSF009320">
    <property type="entry name" value="Nuc_binding_HP_1000"/>
    <property type="match status" value="1"/>
</dbReference>
<dbReference type="Proteomes" id="UP000196138">
    <property type="component" value="Chromosome"/>
</dbReference>
<dbReference type="Pfam" id="PF01656">
    <property type="entry name" value="CbiA"/>
    <property type="match status" value="1"/>
</dbReference>
<dbReference type="InterPro" id="IPR027417">
    <property type="entry name" value="P-loop_NTPase"/>
</dbReference>
<dbReference type="AlphaFoldDB" id="A0A1Y0EJE1"/>
<dbReference type="RefSeq" id="WP_087275872.1">
    <property type="nucleotide sequence ID" value="NZ_CP021455.1"/>
</dbReference>
<dbReference type="PANTHER" id="PTHR13696">
    <property type="entry name" value="P-LOOP CONTAINING NUCLEOSIDE TRIPHOSPHATE HYDROLASE"/>
    <property type="match status" value="1"/>
</dbReference>
<dbReference type="PANTHER" id="PTHR13696:SF96">
    <property type="entry name" value="COBQ_COBB_MIND_PARA NUCLEOTIDE BINDING DOMAIN-CONTAINING PROTEIN"/>
    <property type="match status" value="1"/>
</dbReference>
<proteinExistence type="predicted"/>
<dbReference type="CDD" id="cd02042">
    <property type="entry name" value="ParAB_family"/>
    <property type="match status" value="1"/>
</dbReference>
<keyword evidence="3" id="KW-1185">Reference proteome</keyword>
<evidence type="ECO:0000313" key="3">
    <source>
        <dbReference type="Proteomes" id="UP000196138"/>
    </source>
</evidence>
<name>A0A1Y0EJE1_9BURK</name>
<feature type="domain" description="CobQ/CobB/MinD/ParA nucleotide binding" evidence="1">
    <location>
        <begin position="5"/>
        <end position="145"/>
    </location>
</feature>
<evidence type="ECO:0000259" key="1">
    <source>
        <dbReference type="Pfam" id="PF01656"/>
    </source>
</evidence>
<dbReference type="EMBL" id="CP021455">
    <property type="protein sequence ID" value="ARU03392.1"/>
    <property type="molecule type" value="Genomic_DNA"/>
</dbReference>
<dbReference type="InterPro" id="IPR050678">
    <property type="entry name" value="DNA_Partitioning_ATPase"/>
</dbReference>
<dbReference type="InterPro" id="IPR002586">
    <property type="entry name" value="CobQ/CobB/MinD/ParA_Nub-bd_dom"/>
</dbReference>
<sequence>MTTVLVANPKGGVGKTTLSTNIASYWASRGRQVMLGDLDKQESSALWLSLRPATAAPIQAWRRSSDGKVLRPPPGTTHAVLDSPAGLHGKRLREVLEQVQKVVVPIQPSIFDIYATRDFLHELVGELGKRKAIVRLVGMRVDSRTVAAERLQEFIAMLDLNWVTNLRDTQLYVQLAAQGLGLFDVQGERYERDRAQWAPLAAWLDA</sequence>
<dbReference type="OrthoDB" id="69313at2"/>
<dbReference type="SUPFAM" id="SSF52540">
    <property type="entry name" value="P-loop containing nucleoside triphosphate hydrolases"/>
    <property type="match status" value="1"/>
</dbReference>
<gene>
    <name evidence="2" type="ORF">CCO03_00675</name>
</gene>
<organism evidence="2 3">
    <name type="scientific">Comamonas serinivorans</name>
    <dbReference type="NCBI Taxonomy" id="1082851"/>
    <lineage>
        <taxon>Bacteria</taxon>
        <taxon>Pseudomonadati</taxon>
        <taxon>Pseudomonadota</taxon>
        <taxon>Betaproteobacteria</taxon>
        <taxon>Burkholderiales</taxon>
        <taxon>Comamonadaceae</taxon>
        <taxon>Comamonas</taxon>
    </lineage>
</organism>
<dbReference type="KEGG" id="cser:CCO03_00675"/>
<protein>
    <submittedName>
        <fullName evidence="2">Cobyrinic acid a,c-diamide synthase</fullName>
    </submittedName>
</protein>